<accession>A0A7Y7IT52</accession>
<protein>
    <submittedName>
        <fullName evidence="6">Flavin reductase family protein</fullName>
    </submittedName>
</protein>
<evidence type="ECO:0000256" key="3">
    <source>
        <dbReference type="ARBA" id="ARBA00022643"/>
    </source>
</evidence>
<dbReference type="GO" id="GO:0010181">
    <property type="term" value="F:FMN binding"/>
    <property type="evidence" value="ECO:0007669"/>
    <property type="project" value="InterPro"/>
</dbReference>
<evidence type="ECO:0000256" key="4">
    <source>
        <dbReference type="ARBA" id="ARBA00038054"/>
    </source>
</evidence>
<evidence type="ECO:0000313" key="7">
    <source>
        <dbReference type="Proteomes" id="UP000534870"/>
    </source>
</evidence>
<dbReference type="Pfam" id="PF01613">
    <property type="entry name" value="Flavin_Reduct"/>
    <property type="match status" value="1"/>
</dbReference>
<dbReference type="InterPro" id="IPR002563">
    <property type="entry name" value="Flavin_Rdtase-like_dom"/>
</dbReference>
<name>A0A7Y7IT52_9PROT</name>
<dbReference type="PANTHER" id="PTHR33798">
    <property type="entry name" value="FLAVOPROTEIN OXYGENASE"/>
    <property type="match status" value="1"/>
</dbReference>
<dbReference type="SUPFAM" id="SSF50475">
    <property type="entry name" value="FMN-binding split barrel"/>
    <property type="match status" value="1"/>
</dbReference>
<dbReference type="AlphaFoldDB" id="A0A7Y7IT52"/>
<dbReference type="PANTHER" id="PTHR33798:SF5">
    <property type="entry name" value="FLAVIN REDUCTASE LIKE DOMAIN-CONTAINING PROTEIN"/>
    <property type="match status" value="1"/>
</dbReference>
<dbReference type="Proteomes" id="UP000534870">
    <property type="component" value="Unassembled WGS sequence"/>
</dbReference>
<comment type="caution">
    <text evidence="6">The sequence shown here is derived from an EMBL/GenBank/DDBJ whole genome shotgun (WGS) entry which is preliminary data.</text>
</comment>
<keyword evidence="2" id="KW-0285">Flavoprotein</keyword>
<evidence type="ECO:0000256" key="2">
    <source>
        <dbReference type="ARBA" id="ARBA00022630"/>
    </source>
</evidence>
<proteinExistence type="inferred from homology"/>
<sequence length="213" mass="23272">MIFDFTQLDAPLRYKLLGSTITPRPIAWVSSLDETEVANAAPFSFFNAFGEDPPVVGFSILSRSMHDRKDTGNNVRARGEFVVNLVSEETLEQMNVTAIDFGPGVSEFAEAGLTASPSIKIRTPRIAESRVALECKVMQIVELGPMRSLVLGEVLAMHIADDAVLNAERGYIDTPSLRIIGRAGPNSYVQTTQVIKLPSMSVGDWDARQKTEA</sequence>
<dbReference type="InterPro" id="IPR012349">
    <property type="entry name" value="Split_barrel_FMN-bd"/>
</dbReference>
<evidence type="ECO:0000256" key="1">
    <source>
        <dbReference type="ARBA" id="ARBA00001917"/>
    </source>
</evidence>
<comment type="cofactor">
    <cofactor evidence="1">
        <name>FMN</name>
        <dbReference type="ChEBI" id="CHEBI:58210"/>
    </cofactor>
</comment>
<dbReference type="GO" id="GO:0016646">
    <property type="term" value="F:oxidoreductase activity, acting on the CH-NH group of donors, NAD or NADP as acceptor"/>
    <property type="evidence" value="ECO:0007669"/>
    <property type="project" value="UniProtKB-ARBA"/>
</dbReference>
<dbReference type="EMBL" id="JABXXP010000002">
    <property type="protein sequence ID" value="NVN09628.1"/>
    <property type="molecule type" value="Genomic_DNA"/>
</dbReference>
<dbReference type="Gene3D" id="2.30.110.10">
    <property type="entry name" value="Electron Transport, Fmn-binding Protein, Chain A"/>
    <property type="match status" value="1"/>
</dbReference>
<dbReference type="SMART" id="SM00903">
    <property type="entry name" value="Flavin_Reduct"/>
    <property type="match status" value="1"/>
</dbReference>
<evidence type="ECO:0000313" key="6">
    <source>
        <dbReference type="EMBL" id="NVN09628.1"/>
    </source>
</evidence>
<keyword evidence="3" id="KW-0288">FMN</keyword>
<reference evidence="6 7" key="1">
    <citation type="submission" date="2020-06" db="EMBL/GenBank/DDBJ databases">
        <title>Description of novel acetic acid bacteria.</title>
        <authorList>
            <person name="Sombolestani A."/>
        </authorList>
    </citation>
    <scope>NUCLEOTIDE SEQUENCE [LARGE SCALE GENOMIC DNA]</scope>
    <source>
        <strain evidence="6 7">LMG 31431</strain>
    </source>
</reference>
<gene>
    <name evidence="6" type="ORF">HUK84_00410</name>
</gene>
<comment type="similarity">
    <text evidence="4">Belongs to the flavoredoxin family.</text>
</comment>
<organism evidence="6 7">
    <name type="scientific">Nguyenibacter vanlangensis</name>
    <dbReference type="NCBI Taxonomy" id="1216886"/>
    <lineage>
        <taxon>Bacteria</taxon>
        <taxon>Pseudomonadati</taxon>
        <taxon>Pseudomonadota</taxon>
        <taxon>Alphaproteobacteria</taxon>
        <taxon>Acetobacterales</taxon>
        <taxon>Acetobacteraceae</taxon>
        <taxon>Nguyenibacter</taxon>
    </lineage>
</organism>
<evidence type="ECO:0000259" key="5">
    <source>
        <dbReference type="SMART" id="SM00903"/>
    </source>
</evidence>
<feature type="domain" description="Flavin reductase like" evidence="5">
    <location>
        <begin position="19"/>
        <end position="173"/>
    </location>
</feature>